<dbReference type="PROSITE" id="PS50835">
    <property type="entry name" value="IG_LIKE"/>
    <property type="match status" value="2"/>
</dbReference>
<accession>A0A1T4Y081</accession>
<dbReference type="InterPro" id="IPR003599">
    <property type="entry name" value="Ig_sub"/>
</dbReference>
<dbReference type="Pfam" id="PF13927">
    <property type="entry name" value="Ig_3"/>
    <property type="match status" value="1"/>
</dbReference>
<name>A0A1T4Y081_9BACT</name>
<dbReference type="PANTHER" id="PTHR10075:SF14">
    <property type="entry name" value="CELL ADHESION MOLECULE DSCAM2-RELATED"/>
    <property type="match status" value="1"/>
</dbReference>
<dbReference type="InterPro" id="IPR015919">
    <property type="entry name" value="Cadherin-like_sf"/>
</dbReference>
<reference evidence="5" key="1">
    <citation type="submission" date="2017-02" db="EMBL/GenBank/DDBJ databases">
        <authorList>
            <person name="Varghese N."/>
            <person name="Submissions S."/>
        </authorList>
    </citation>
    <scope>NUCLEOTIDE SEQUENCE [LARGE SCALE GENOMIC DNA]</scope>
    <source>
        <strain evidence="5">ATCC 700200</strain>
    </source>
</reference>
<evidence type="ECO:0000256" key="2">
    <source>
        <dbReference type="ARBA" id="ARBA00023319"/>
    </source>
</evidence>
<sequence>MKTPPSRRSFTEQMMSVLRRRLRVPVTVLMLACNLVWSVPSYGDTSSTVNASTATKVLQITGAEGTANLRVGMLLEGNGFPVGTYITQILSGNQILVSQPVSASGNNIAVTFRDVEAVTETAGGNYTKTGTGLAILMNENLGGGLVQIQGGTLQLGGVNFQARSRMSGLLNDNTSIAFDSVNPSALNFATNSVNYLPFERVGSISGGGGNGVTSINLAADATTAVLAVGSNNSSTVYNGDIFGDAATMLIKEGTGSFTWNNNNATSMSGLMHVDSGALIIGGTEGLNDAVRLSLSNKADTRVELNTSNAEKISALSGGGRGAITTFSNGKLGALGGAYLNGGTPEVRLSGLSLTLENNTLNSFYSFGGAITGNGGFEKNGPNTLELLGNNTYTGNTSIVAGQTDNTNSILRLGAYGTSSGLGSLASSGFGSLPSTTRLILSAGSGGTNRNAIFDLNGATQTVDTLISVNASGSRNVLMRTGTLNINTQSGSDSSNFNGTFVGRGTINVLNTQGSNGWTLSGDSNTAQTGALNILAGRVTLNRSGGALGDAVHVTVNNGGTLAVSQSDTIGSLSGNGTVSIDSSRFLTLSAAPAGGIMNSSWSGNITGSGGLELGAGASLRLTTAQNYLGGTRLNSGSALYLDYGTGSTSTALIPGTFILRGGSVFMTGTNGQTVANTTIEAGATNFYTDYNSTAAIGLVNITRNGGGVINVHGNALSIDRPNVNGIVGGYATHLSLDANGKPKVTWAVANGTAPVTGLSTFETNFNLAGGLSGKNMLVDAAAAVASGTTAISGALGSLYFSEPVALTLNIGGADGLSRTMIESGGILVSPEVGPNNLTIKGKVSGTEITGGVANTYGITDELIVHQYNARGSLTIDASIVDNSNNTRLTKAGPGTLILTRPNSYTGQTSILGGVLELASANSTEFGTLGNSSADIINHGYLKFNLNLAEGAAYNVDNSITGTGTIRKDNASSGLVILRGSNNTYTGPTQVLAGTLGIANSNTGLGSVAGLTTVSQGATLQLRAVGGAGVPVLETVVLEGGALSSAVGASNLGGALILTKDSTVHTDGPDSPLTLSGTIFTYPGVKLNVASSTPGGLVILTNTLNQLGDISVGDGAGLQIGGATVGGYVGHGVITTGAGSRVITNTNNGHMALSAKITGAADFYQVRNTVYLTADNDYTGKTYVGGNGTIGFENSPAELRVGIGGYTGNVGTGDIIIQSNSLNNSGTSTWVRVDVLRDLVWNNRIEIYPSTPGTNSNSPISGIIRYGVGSLTLNGPIVAGVHTIGDSTTSAASLRTSSGGKLIISGQITNGADSRLDLTNDGIMVFSGSNDQTLWGIMSSGTSATSPTSSAFIFKSDGTIRLKGNNTALSNHFIQKGTVIIDNDDGQGIADNADYYLSNGATLQFNYNETMGVLGGMKGSNIILNQGSTLTLNDAVTMGIHSNISGDGSLNISASSGSGTFWYGLFGNNSFTSDMSIGASGQTITVRANNLTNAGEVSSLGMGDVINLGGASGVGDSRLEYIGAGQETDRDINITGGGGNVVRIAGSGRGALILNGDIKVTGAGNKTLHLHGQTNGNTVNGVIDENGQGALSLIINSAAGNNDMYGQGRWILSNDNNNFSGNVTVNLGVLELAGSLGDGGGTTSVLGDLTKNRVISLGTGNFDGRKFDVFSGGDNLGAASGLGSTGSLVFNDAEDGVATLGANISFKQEYDSTSNPGWGEIVNNGNKVVVLEGAFTVGSTGARNWVLDGSNAGTTVLGTYIPNTIKGSISDTSNTGNVVSLLKEGAGVWRLSGANTYEGTTTITRGTLELFGGLAIQDNGIINLSNAGSDGSSAEAATLRVLSSETIGGLQGAVGSQVEIAAGQSLTVRGTGQTFNGVISGDGGFVRTNSSSTAVDTTFTNNHTYTGATVINTTGGNSGAPRINVLFLANGGEASGLGASSSAAQNLVLNTGSVAGGLRWIGANDQSTDRLFTIGVGTSTIWAEGQVFGNNVPTISFTNTGALAFTGTGNRALTLRGPNRGDNYFAPSITDGGSGVTSLNKNDVGTWVLSGNNTFTGKVTITGGTLAITSNTALGSSAGGVEISLATNSSTSYLDLRGVTVTGEALTLSGSNTSFFGLSASEGTNVWTGTIANNSAALLNVGLGASLNLQGVISGSSTLTKVGNGTLTLSASNTRTGAFLVRGGKLVLDFSTNNTSKLSDTSSLTLGSSTSIGFFRGPNDTNRGQEYLFSGTGATIDLAGGSHVEVVLSTTLEAGASSITRSSGTSVLRMNTVTRSANSGGTLDFGAVGIAQVDNTNSNGILGGWATVAKTDWATNSTNAGDGAIGALATYGTTWASGVNTNITTNLSASGVTNTVRFNSATSAAVNLTAAGTITTGGILVTPNVGANNVFINNSTLTATSTDIVVHQHNALGSLTINSQIIGSIGLTKSGVGDLYILGNNTNTGTTYVNEGRLFVGNGGATGQLGTGAGAILLNGSLIFNSTQGTEFVQSGSLRGNGDFVLADTNTRTIQLTADNVNFTGRFIVNGGVLASGTNGNSLGSSRITTIVNNTGTLELRGMSQGISVFLNDSGRLRSGVGSNTVSGTLNITGSDTQVEVNTGSTLTLSGLIYSTSGMNKYGNGLLNITANQFQNFLDGAAAGSTTANANASFLGQFRIMAGEVRIGNLRALGGTGVGNETIIASGASLDLRGNSLNWADDDVSNGREIIQVSGEGFNGLGALKNSTGTGTVSTIVFDADATLSGGGFANGSRLILAGYDINPNTGSNFTGNFTRGEAEIYGNNANLTIIGNSTLNDGNGTGVTFRDPKFMSALNSILVKEGNFRIEMEANREGATFSGVTSANVTNGITVAYSGATLADYTNASLGVGPNVGARLNFYRNWNTDHSVSIVMDGVTAKANAGANYIDLGADSTTPNPRTYLSGDILLLGDADRNFFHIDASNGQQTIGDQGNQTGAIQSKLIVNGVISGDGGFTKTGLRELRLTNNNTFTGAMNILRFATAAVPWQDNLVTINGIDYQTYGDAEAWAEWGVTLSGLNGAVSGTSAINLQRRGLLVLDNTTRLDQTSDLAHINGESSVFGGYNGDRINDAASINFNHGWLKIFGNSDVQIQNENLATAGGARVNVLSGTNILDLIPADGANTSMRVTIGEISRSAGSVLQINALDSTTRFSSNYNPSSPTDTVGVYLNSIGTLTQVGGSTVAGTQNKSVIIGLFGGIMPHEYLSDVRQLAYNNGGASDYLNQGRNQQYITAGHFMTYDPATKLLRPLDDSEYFMPSDGMIDTLNGSSGKNINLMDNYTVVRQNTTINALRFGPLSDVNGSGGAINTTTTLTDLPDGQAIQLYVNGTLRISSGMISSANFATANTNNLATYIMGGVLNFGSREAIINNQNTLVRASDGVVTTGNLEIRSSIAGTGGLLKTGLAQVILDGFNTYSGVTTVSNGNLYLRNGRQALGVSGPGNGVVIEGNGNLFSDQGIQIGRADAYEDVLVKALQGNQSVFRVSQDVTNWFGNLIIDNVDVAGQTLFTPIVRLDNSASTIMNGDIYGGSSAVTNDVVAIDSRIVQFEGAGSNNYIFRGQFGDRADANGNATSIANTISTLPTLVGVRTNENEVLRVNFAGAADTNYILEQQYNAVGRLTLVQGTMLVNYDPNDPLRDGNGFWTDSAISKMPGASSANSFALNGNTTHHGFTMGTSSNGSSSLFLTRDGQNFNMSTWSTTGSGLKFVGGINESGTVSFGTPSATGTLTASGNSGLRLYAAPGGTVVFDQVLLGAPGTAPNNVGFTKAGRGTVVLRNSTSTTAATGTFELAGGKLVLDYSSGMNTAMFSNSHAAFGGGTVEGNANANDPSFINFASATNAILQLRMGTTELVAKGIGDNWMAFNLGNAGTTTSATLTREQGAVVNFVDAGLGIFSLNFNAATIASNQIAKNAVIPWATYSDTVREADDFAMVTATGNPTVSFTATTTSGNANLTNVTNTDALTVGMTVSGAGIPTGTTITRIAGTTVVLSATTTANGTNITLSATMDNRVNTFARAAGDYQNNVAAWTAGQNISETSGGVFTGALASDLNLTTLRFDSAQNSTVTINTGRTLRIGNSVAGGLLVSSNTGTANKTITGGSLTTANSAPELILHQYGKGILTINSVITGSIGLTIAGPSSTSPDTLGTTGIVRLTANNTYTGSTNILGAALEISNVLALGPNPSSVAASQIKLDGGTLRWTGDVGALGNRGILIDGNGGVIDVVNPAGNLVVGTALVGTSATVTSEEIYGGDLIKTGAGALTMLGNSGLQGLLDVRQGSLILMKDNGDAAAGTTTVLGTSRSVADGTIMRSGTNIQVFLGNVDPADGGDWNIEEYFTFEGGNTFTYGGFHDVSTNLLETISTDQVQIFNLGSRRPLNLNGVIDIKGTTTFDVTFGGTLRLNNNAGYLSGSGDIVKDGLGSLHFRANEAEWKGNLIVKQGTVYAGSQADVLGTGYLSGKTITLGDTERQGSAELLINNAESVNGWVYEINHDINVVYNPAQTKRLGSENIMNGDTVSYNGDITLNDSLILLIRDTGLAVGGEQSYVNFNGSFKDGAVTSGNLVVQADDNNTGLNDQVANRMYGYAVLNGDNSAWTGDISISTNVANGTNSGYNQDVTTILRLGHSKALTAANDVTMNYNSILQAGGQNVTIGNLLTKGGDGQFYGDSGTISASGTAGATNGSSEIIENASATAANLTIAQTTPVTYEASWDAFFRDGTLNSTFGAPGANILQPSAALSITKTGAGWATLTLDNDYTGTTYVDAGVLQVGRNGVGDTGAVTAMGTIVKSGGTLAGSGTVQGRLSILSGGMLKTGDSAGQDIGTLTVNGDVLFATGSQALMQVRAASYNNPGALMESDQQYDAWLSRIVTANDAFSNALNDLVTTFQHDMVSSTGSILLSGGSKITLQSDGYTPKAGDVFTLFRGNSYAGNLNVGNARRYGGETDATLDLILFALGGNLMWDVSLFNQYGILVVVEGDVQAQTFDPPVITQQPTSNQSQTEQLDPGVSVTLTAAATGPTNAGDVSYQWLRNGIPVDSSQAKKASYTFVSSYETKGVYTVAATNKGGTTISSGSATVLVKDLPDITVGPSSVTVDPGATHVFNVSAGGEAPLYYQWFKNGAAVGPATTTSSLTLTEITEDDEGSYYVVVSNDAGTDTSTAVTLTVRDPVSNIVVTMNPTETYAGQDIQFAVTHAGDGPFTYQWLRDGVTISGATKSSFILKNAQQTSPETISVRITAPNNINYESDALPLVLRPADPVIVTASLSQTVLSGSLLDLKVVATGRPVLNYLWKKDGKALATAVTPDISKIATLTDGGNYTVDVTNTANKDSVPATDPIIVVVVDGAQRLLPVPLGQTASFTANVSANKRTPLTYEWQRVTVEEGIIDPGEDEIEGTEDDVFGDIETLTPMAADPADPTRITGINTKVMKIARTTTADLGLYRCTVTGPGGAVTGCQYELRLYTTAPEFDAGSPDVDIVNKTIAFPSGTVGRQYTFELPINHSDITKTPDKIAVSGLPSGLKADPVSGIITGVPVAARVGGYPVTVTLSNRYGKIAYRGNIQIDALSDMVVGTWVATVDRDPAIGGNLGGRVDLTVTTQATYSGKLTLAGAAYSFKGSLDMEGINPKGSVVIRPKGAAALTLNFEINQGNNTFRSGSVTDGNSTVNFQGWRKVFSKLVTAQTYTGYYTMAIGLDPQVLPPDDQPENGSPIASGDPDLPLGVGYATFTVAVDGSVKIAGLMPDGEKISMSTFIGPNGEIGVYQFMYKALRPGGSIHGLMDIDDQGDAVSADPTNSLNTLTGDATWVRPAATKAGARYFAKGFGIIGAPYGLPVELIVRGGRYDPPAVDMAVLGIDPPNVGEAPVNNSRIEFTHGGDIRYVYSIGNQPFVSRNPNADFAVTLNSKILMLDPINNVAKTSVKAAPKTGIVTGAFDARDYNPRFPEIKPDIVIRKVKFQGVIIKEGGESIAVGYFMLPQLPANRTDTEAATTTTTSPYFSGRFEFFKNP</sequence>
<evidence type="ECO:0000256" key="1">
    <source>
        <dbReference type="ARBA" id="ARBA00022729"/>
    </source>
</evidence>
<dbReference type="NCBIfam" id="TIGR02601">
    <property type="entry name" value="autotrns_rpt"/>
    <property type="match status" value="8"/>
</dbReference>
<dbReference type="SMART" id="SM00409">
    <property type="entry name" value="IG"/>
    <property type="match status" value="4"/>
</dbReference>
<proteinExistence type="predicted"/>
<keyword evidence="5" id="KW-1185">Reference proteome</keyword>
<dbReference type="GO" id="GO:0007156">
    <property type="term" value="P:homophilic cell adhesion via plasma membrane adhesion molecules"/>
    <property type="evidence" value="ECO:0007669"/>
    <property type="project" value="TreeGrafter"/>
</dbReference>
<dbReference type="GO" id="GO:0005509">
    <property type="term" value="F:calcium ion binding"/>
    <property type="evidence" value="ECO:0007669"/>
    <property type="project" value="InterPro"/>
</dbReference>
<evidence type="ECO:0000313" key="5">
    <source>
        <dbReference type="Proteomes" id="UP000190774"/>
    </source>
</evidence>
<keyword evidence="2" id="KW-0393">Immunoglobulin domain</keyword>
<dbReference type="Pfam" id="PF12951">
    <property type="entry name" value="PATR"/>
    <property type="match status" value="13"/>
</dbReference>
<dbReference type="Proteomes" id="UP000190774">
    <property type="component" value="Unassembled WGS sequence"/>
</dbReference>
<evidence type="ECO:0000259" key="3">
    <source>
        <dbReference type="PROSITE" id="PS50835"/>
    </source>
</evidence>
<dbReference type="SUPFAM" id="SSF51126">
    <property type="entry name" value="Pectin lyase-like"/>
    <property type="match status" value="1"/>
</dbReference>
<evidence type="ECO:0000313" key="4">
    <source>
        <dbReference type="EMBL" id="SKA95212.1"/>
    </source>
</evidence>
<feature type="domain" description="Ig-like" evidence="3">
    <location>
        <begin position="5261"/>
        <end position="5335"/>
    </location>
</feature>
<dbReference type="GO" id="GO:0098632">
    <property type="term" value="F:cell-cell adhesion mediator activity"/>
    <property type="evidence" value="ECO:0007669"/>
    <property type="project" value="TreeGrafter"/>
</dbReference>
<organism evidence="4 5">
    <name type="scientific">Prosthecobacter debontii</name>
    <dbReference type="NCBI Taxonomy" id="48467"/>
    <lineage>
        <taxon>Bacteria</taxon>
        <taxon>Pseudomonadati</taxon>
        <taxon>Verrucomicrobiota</taxon>
        <taxon>Verrucomicrobiia</taxon>
        <taxon>Verrucomicrobiales</taxon>
        <taxon>Verrucomicrobiaceae</taxon>
        <taxon>Prosthecobacter</taxon>
    </lineage>
</organism>
<keyword evidence="1" id="KW-0732">Signal</keyword>
<dbReference type="InterPro" id="IPR013783">
    <property type="entry name" value="Ig-like_fold"/>
</dbReference>
<dbReference type="InterPro" id="IPR036179">
    <property type="entry name" value="Ig-like_dom_sf"/>
</dbReference>
<dbReference type="InterPro" id="IPR007110">
    <property type="entry name" value="Ig-like_dom"/>
</dbReference>
<dbReference type="InterPro" id="IPR011050">
    <property type="entry name" value="Pectin_lyase_fold/virulence"/>
</dbReference>
<dbReference type="STRING" id="48467.SAMN02745166_02311"/>
<dbReference type="InterPro" id="IPR013425">
    <property type="entry name" value="Autotrns_rpt"/>
</dbReference>
<dbReference type="RefSeq" id="WP_078813511.1">
    <property type="nucleotide sequence ID" value="NZ_FUYE01000006.1"/>
</dbReference>
<gene>
    <name evidence="4" type="ORF">SAMN02745166_02311</name>
</gene>
<dbReference type="SUPFAM" id="SSF49313">
    <property type="entry name" value="Cadherin-like"/>
    <property type="match status" value="1"/>
</dbReference>
<dbReference type="GO" id="GO:0005886">
    <property type="term" value="C:plasma membrane"/>
    <property type="evidence" value="ECO:0007669"/>
    <property type="project" value="TreeGrafter"/>
</dbReference>
<feature type="domain" description="Ig-like" evidence="3">
    <location>
        <begin position="4992"/>
        <end position="5168"/>
    </location>
</feature>
<protein>
    <submittedName>
        <fullName evidence="4">Autotransporter-associated beta strand repeat-containing protein</fullName>
    </submittedName>
</protein>
<dbReference type="Gene3D" id="2.60.40.10">
    <property type="entry name" value="Immunoglobulins"/>
    <property type="match status" value="6"/>
</dbReference>
<dbReference type="EMBL" id="FUYE01000006">
    <property type="protein sequence ID" value="SKA95212.1"/>
    <property type="molecule type" value="Genomic_DNA"/>
</dbReference>
<dbReference type="OrthoDB" id="173857at2"/>
<dbReference type="SUPFAM" id="SSF48726">
    <property type="entry name" value="Immunoglobulin"/>
    <property type="match status" value="3"/>
</dbReference>
<dbReference type="PANTHER" id="PTHR10075">
    <property type="entry name" value="BASIGIN RELATED"/>
    <property type="match status" value="1"/>
</dbReference>